<evidence type="ECO:0000256" key="5">
    <source>
        <dbReference type="PROSITE-ProRule" id="PRU01240"/>
    </source>
</evidence>
<dbReference type="InterPro" id="IPR000209">
    <property type="entry name" value="Peptidase_S8/S53_dom"/>
</dbReference>
<feature type="domain" description="DUF7580" evidence="7">
    <location>
        <begin position="203"/>
        <end position="550"/>
    </location>
</feature>
<evidence type="ECO:0000256" key="3">
    <source>
        <dbReference type="ARBA" id="ARBA00022801"/>
    </source>
</evidence>
<comment type="caution">
    <text evidence="5">Lacks conserved residue(s) required for the propagation of feature annotation.</text>
</comment>
<dbReference type="InterPro" id="IPR036852">
    <property type="entry name" value="Peptidase_S8/S53_dom_sf"/>
</dbReference>
<organism evidence="8 9">
    <name type="scientific">Fusarium mexicanum</name>
    <dbReference type="NCBI Taxonomy" id="751941"/>
    <lineage>
        <taxon>Eukaryota</taxon>
        <taxon>Fungi</taxon>
        <taxon>Dikarya</taxon>
        <taxon>Ascomycota</taxon>
        <taxon>Pezizomycotina</taxon>
        <taxon>Sordariomycetes</taxon>
        <taxon>Hypocreomycetidae</taxon>
        <taxon>Hypocreales</taxon>
        <taxon>Nectriaceae</taxon>
        <taxon>Fusarium</taxon>
        <taxon>Fusarium fujikuroi species complex</taxon>
    </lineage>
</organism>
<dbReference type="EMBL" id="JAAOAM010000273">
    <property type="protein sequence ID" value="KAF5535540.1"/>
    <property type="molecule type" value="Genomic_DNA"/>
</dbReference>
<evidence type="ECO:0000256" key="1">
    <source>
        <dbReference type="ARBA" id="ARBA00011073"/>
    </source>
</evidence>
<evidence type="ECO:0000259" key="7">
    <source>
        <dbReference type="Pfam" id="PF24476"/>
    </source>
</evidence>
<gene>
    <name evidence="8" type="ORF">FMEXI_10807</name>
</gene>
<comment type="caution">
    <text evidence="8">The sequence shown here is derived from an EMBL/GenBank/DDBJ whole genome shotgun (WGS) entry which is preliminary data.</text>
</comment>
<dbReference type="GO" id="GO:0004252">
    <property type="term" value="F:serine-type endopeptidase activity"/>
    <property type="evidence" value="ECO:0007669"/>
    <property type="project" value="InterPro"/>
</dbReference>
<evidence type="ECO:0000256" key="2">
    <source>
        <dbReference type="ARBA" id="ARBA00022670"/>
    </source>
</evidence>
<evidence type="ECO:0000256" key="4">
    <source>
        <dbReference type="ARBA" id="ARBA00022825"/>
    </source>
</evidence>
<dbReference type="Gene3D" id="3.40.50.200">
    <property type="entry name" value="Peptidase S8/S53 domain"/>
    <property type="match status" value="1"/>
</dbReference>
<dbReference type="InterPro" id="IPR050131">
    <property type="entry name" value="Peptidase_S8_subtilisin-like"/>
</dbReference>
<dbReference type="Proteomes" id="UP000522262">
    <property type="component" value="Unassembled WGS sequence"/>
</dbReference>
<dbReference type="PANTHER" id="PTHR43806:SF11">
    <property type="entry name" value="CEREVISIN-RELATED"/>
    <property type="match status" value="1"/>
</dbReference>
<reference evidence="8 9" key="1">
    <citation type="submission" date="2020-05" db="EMBL/GenBank/DDBJ databases">
        <title>Identification and distribution of gene clusters putatively required for synthesis of sphingolipid metabolism inhibitors in phylogenetically diverse species of the filamentous fungus Fusarium.</title>
        <authorList>
            <person name="Kim H.-S."/>
            <person name="Busman M."/>
            <person name="Brown D.W."/>
            <person name="Divon H."/>
            <person name="Uhlig S."/>
            <person name="Proctor R.H."/>
        </authorList>
    </citation>
    <scope>NUCLEOTIDE SEQUENCE [LARGE SCALE GENOMIC DNA]</scope>
    <source>
        <strain evidence="8 9">NRRL 53147</strain>
    </source>
</reference>
<keyword evidence="9" id="KW-1185">Reference proteome</keyword>
<dbReference type="Pfam" id="PF00082">
    <property type="entry name" value="Peptidase_S8"/>
    <property type="match status" value="1"/>
</dbReference>
<evidence type="ECO:0000313" key="9">
    <source>
        <dbReference type="Proteomes" id="UP000522262"/>
    </source>
</evidence>
<dbReference type="SUPFAM" id="SSF52743">
    <property type="entry name" value="Subtilisin-like"/>
    <property type="match status" value="1"/>
</dbReference>
<evidence type="ECO:0000313" key="8">
    <source>
        <dbReference type="EMBL" id="KAF5535540.1"/>
    </source>
</evidence>
<dbReference type="CDD" id="cd00306">
    <property type="entry name" value="Peptidases_S8_S53"/>
    <property type="match status" value="1"/>
</dbReference>
<name>A0A8H5MPP9_9HYPO</name>
<dbReference type="GO" id="GO:0006508">
    <property type="term" value="P:proteolysis"/>
    <property type="evidence" value="ECO:0007669"/>
    <property type="project" value="UniProtKB-KW"/>
</dbReference>
<dbReference type="PROSITE" id="PS51892">
    <property type="entry name" value="SUBTILASE"/>
    <property type="match status" value="1"/>
</dbReference>
<feature type="domain" description="Peptidase S8/S53" evidence="6">
    <location>
        <begin position="633"/>
        <end position="802"/>
    </location>
</feature>
<keyword evidence="2 8" id="KW-0645">Protease</keyword>
<evidence type="ECO:0000259" key="6">
    <source>
        <dbReference type="Pfam" id="PF00082"/>
    </source>
</evidence>
<comment type="similarity">
    <text evidence="1 5">Belongs to the peptidase S8 family.</text>
</comment>
<keyword evidence="4" id="KW-0720">Serine protease</keyword>
<dbReference type="InterPro" id="IPR056002">
    <property type="entry name" value="DUF7580"/>
</dbReference>
<protein>
    <submittedName>
        <fullName evidence="8">Thermostable alkaline protease</fullName>
    </submittedName>
</protein>
<accession>A0A8H5MPP9</accession>
<proteinExistence type="inferred from homology"/>
<dbReference type="PANTHER" id="PTHR43806">
    <property type="entry name" value="PEPTIDASE S8"/>
    <property type="match status" value="1"/>
</dbReference>
<dbReference type="AlphaFoldDB" id="A0A8H5MPP9"/>
<dbReference type="Pfam" id="PF24476">
    <property type="entry name" value="DUF7580"/>
    <property type="match status" value="1"/>
</dbReference>
<keyword evidence="3" id="KW-0378">Hydrolase</keyword>
<sequence length="1108" mass="124142">MDNTSLWDYACRSSKEVAAISGRLVAKSQVSWQPGRNRQPSERLAKLAAYLLLTYFDNNKHESGVTEHSPQRTKLFLEALERICTWPPREVHVSDDAEFAVQFPTLNALLQHASQEHKTWQLESDLVPKIEKSLKAFIAIKKITLKRYFSFLEGFSSTKKHVKQNAEAIRTDISTNSGLILETPNDYPNHVLQAFYNISRRYLQCCNPVEQICVGRHDGKLRLKENFQTSGDNVVFDTVLSRVPPNNVGVEWQHLQFHVPRSKKQVGMKAVGFASKADLTPAASNTTKAEIQYERTISNNTQLCDLIRWRVGPAKVRVKVSGKTLLQYRDLGSLDDDLAHEHSITLADMLKHQQLGSKKKLIIAYILARSFWQYYNSDWMCSDWSAESVQFFQERTGDDHDAKGDSVLSSSPYFSFSFGGNDPLLDNEYLATICVVHRYPRVLALAKLLYTIGRKKHREGKVHSGKRGCVSTVEQISNECNDIKRGLARKTWPDITLQPEVQQTYKAIVENCIDPKLFEPTGNSTGDMTVDERRSILHKKVVYPLQALLQKLNWVDDDGNIRQEEDADLRTTEIDPGVAASPTQATFLSHPKSLDGDQTSKFESEKWLRRIQEAELTELLVQGFKRNPSLQRVRIAVLDTGYDPEVVMFQNPQHKRRIRDWKDFALGSSSPEDQDGHGTYVLSLLMKVAPSVDIYVARIAKNTEALESSAKKISEALHWAATTCKADIITMSFGFEEELPFEGDCVISNAISNVLASRKQQILFFAAAANEGGNQSEMFPASHAQVMSIRGTNAKGWLEHFSPPPGDCGTCFMTLGKDVPGASLSHDVRTDVYESGTSATPNFSYHVNTSICIGDIIQDPSDPTKPLSSPPESLFQEIESHVDYDNALSQTTSGSLHGSIWAKFLESVDANVGGGASNERFKKYTMDRLETLYYKKQPTDEQAEERIKHPKVKAAIKSGVFGKSPVYMITALKVARGFRVESGKTSSKEGNAGSQAPVASDIDLGAEVSVTSQKNTQESYRSGQDIIFAYQLHIISHKGWRQRDTDIRVFKSKAAFLHEDKEVAKEEPMEIQHATEGDVREFDDEMPLDVLSALEDGELCVCIAFGDE</sequence>